<dbReference type="RefSeq" id="WP_246916613.1">
    <property type="nucleotide sequence ID" value="NZ_CP090145.1"/>
</dbReference>
<dbReference type="InterPro" id="IPR001296">
    <property type="entry name" value="Glyco_trans_1"/>
</dbReference>
<dbReference type="Pfam" id="PF13439">
    <property type="entry name" value="Glyco_transf_4"/>
    <property type="match status" value="1"/>
</dbReference>
<organism evidence="3 4">
    <name type="scientific">Flavobacterium sediminilitoris</name>
    <dbReference type="NCBI Taxonomy" id="2024526"/>
    <lineage>
        <taxon>Bacteria</taxon>
        <taxon>Pseudomonadati</taxon>
        <taxon>Bacteroidota</taxon>
        <taxon>Flavobacteriia</taxon>
        <taxon>Flavobacteriales</taxon>
        <taxon>Flavobacteriaceae</taxon>
        <taxon>Flavobacterium</taxon>
    </lineage>
</organism>
<dbReference type="InterPro" id="IPR028098">
    <property type="entry name" value="Glyco_trans_4-like_N"/>
</dbReference>
<feature type="domain" description="Glycosyl transferase family 1" evidence="1">
    <location>
        <begin position="176"/>
        <end position="337"/>
    </location>
</feature>
<evidence type="ECO:0000313" key="3">
    <source>
        <dbReference type="EMBL" id="UOX34015.1"/>
    </source>
</evidence>
<dbReference type="PANTHER" id="PTHR12526">
    <property type="entry name" value="GLYCOSYLTRANSFERASE"/>
    <property type="match status" value="1"/>
</dbReference>
<dbReference type="EMBL" id="CP090145">
    <property type="protein sequence ID" value="UOX34015.1"/>
    <property type="molecule type" value="Genomic_DNA"/>
</dbReference>
<dbReference type="PANTHER" id="PTHR12526:SF630">
    <property type="entry name" value="GLYCOSYLTRANSFERASE"/>
    <property type="match status" value="1"/>
</dbReference>
<evidence type="ECO:0000259" key="2">
    <source>
        <dbReference type="Pfam" id="PF13439"/>
    </source>
</evidence>
<gene>
    <name evidence="3" type="ORF">LXD69_00530</name>
</gene>
<keyword evidence="3" id="KW-0808">Transferase</keyword>
<dbReference type="Proteomes" id="UP000830454">
    <property type="component" value="Chromosome"/>
</dbReference>
<keyword evidence="3" id="KW-0328">Glycosyltransferase</keyword>
<dbReference type="Pfam" id="PF00534">
    <property type="entry name" value="Glycos_transf_1"/>
    <property type="match status" value="1"/>
</dbReference>
<protein>
    <submittedName>
        <fullName evidence="3">Glycosyltransferase</fullName>
        <ecNumber evidence="3">2.4.-.-</ecNumber>
    </submittedName>
</protein>
<evidence type="ECO:0000313" key="4">
    <source>
        <dbReference type="Proteomes" id="UP000830454"/>
    </source>
</evidence>
<dbReference type="Gene3D" id="3.40.50.2000">
    <property type="entry name" value="Glycogen Phosphorylase B"/>
    <property type="match status" value="2"/>
</dbReference>
<reference evidence="3" key="2">
    <citation type="submission" date="2022-04" db="EMBL/GenBank/DDBJ databases">
        <title>Complete Genome Sequence of Flavobacterium sediminilitoris YSM-43, Isolated from a Tidal Sediment.</title>
        <authorList>
            <person name="Lee P.A."/>
        </authorList>
    </citation>
    <scope>NUCLEOTIDE SEQUENCE</scope>
    <source>
        <strain evidence="3">YSM-43</strain>
    </source>
</reference>
<proteinExistence type="predicted"/>
<reference evidence="3" key="1">
    <citation type="submission" date="2021-12" db="EMBL/GenBank/DDBJ databases">
        <authorList>
            <person name="Cha I.-T."/>
            <person name="Lee K.-E."/>
            <person name="Park S.-J."/>
        </authorList>
    </citation>
    <scope>NUCLEOTIDE SEQUENCE</scope>
    <source>
        <strain evidence="3">YSM-43</strain>
    </source>
</reference>
<evidence type="ECO:0000259" key="1">
    <source>
        <dbReference type="Pfam" id="PF00534"/>
    </source>
</evidence>
<name>A0ABY4HMV8_9FLAO</name>
<feature type="domain" description="Glycosyltransferase subfamily 4-like N-terminal" evidence="2">
    <location>
        <begin position="18"/>
        <end position="170"/>
    </location>
</feature>
<dbReference type="EC" id="2.4.-.-" evidence="3"/>
<dbReference type="GO" id="GO:0016757">
    <property type="term" value="F:glycosyltransferase activity"/>
    <property type="evidence" value="ECO:0007669"/>
    <property type="project" value="UniProtKB-KW"/>
</dbReference>
<keyword evidence="4" id="KW-1185">Reference proteome</keyword>
<sequence>MLNKENIRVVQLIDSLDIGGAERMAVTIANVLTDKISFSGLVCTRKEGDLKGTINSSVNYTFLNKRKSIDIKALFKFRNYIIVNNVNCIHAHGSSYFFAVLTKFILPSVKIIWHDHLGNRVSQKESNWFLRFFSLFFSGVLVVNEELEKWAIQNLKTSNISFLSNFYNTKQNEVNQTFLEGEKDKRIVCLANLKTPKNHLYILKSFLASDLSNKGWTLHFIGKDFRDEYSEILKLYIENNKIEDSVYLYGSCLDVGHILSQAKYGVLASTYEGFPVTLLEYGFANLTVLSTSVGFCSKVIIPNVNGYLFNPNEDNALMSLFKALPNSESKNKEMATNLNTFVHQNYTAVKVVEQLLNYYQKWL</sequence>
<accession>A0ABY4HMV8</accession>
<dbReference type="SUPFAM" id="SSF53756">
    <property type="entry name" value="UDP-Glycosyltransferase/glycogen phosphorylase"/>
    <property type="match status" value="1"/>
</dbReference>